<dbReference type="SUPFAM" id="SSF50978">
    <property type="entry name" value="WD40 repeat-like"/>
    <property type="match status" value="1"/>
</dbReference>
<dbReference type="PANTHER" id="PTHR22844">
    <property type="entry name" value="F-BOX AND WD40 DOMAIN PROTEIN"/>
    <property type="match status" value="1"/>
</dbReference>
<dbReference type="InterPro" id="IPR036322">
    <property type="entry name" value="WD40_repeat_dom_sf"/>
</dbReference>
<dbReference type="PRINTS" id="PR00320">
    <property type="entry name" value="GPROTEINBRPT"/>
</dbReference>
<dbReference type="Gramene" id="Jr12_01590_p1">
    <property type="protein sequence ID" value="cds.Jr12_01590_p1"/>
    <property type="gene ID" value="Jr12_01590"/>
</dbReference>
<reference evidence="5" key="1">
    <citation type="submission" date="2015-10" db="EMBL/GenBank/DDBJ databases">
        <authorList>
            <person name="Martinez-Garcia P.J."/>
            <person name="Crepeau M.W."/>
            <person name="Puiu D."/>
            <person name="Gonzalez-Ibeas D."/>
            <person name="Whalen J."/>
            <person name="Stevens K."/>
            <person name="Paul R."/>
            <person name="Butterfield T."/>
            <person name="Britton M."/>
            <person name="Reagan R."/>
            <person name="Chakraborty S."/>
            <person name="Walawage S.L."/>
            <person name="Vasquez-Gross H.A."/>
            <person name="Cardeno C."/>
            <person name="Famula R."/>
            <person name="Pratt K."/>
            <person name="Kuruganti S."/>
            <person name="Aradhya M.K."/>
            <person name="Leslie C.A."/>
            <person name="Dandekar A.M."/>
            <person name="Salzberg S.L."/>
            <person name="Wegrzyn J.L."/>
            <person name="Langley C.H."/>
            <person name="Neale D.B."/>
        </authorList>
    </citation>
    <scope>NUCLEOTIDE SEQUENCE</scope>
    <source>
        <tissue evidence="5">Leaves</tissue>
    </source>
</reference>
<evidence type="ECO:0000256" key="1">
    <source>
        <dbReference type="ARBA" id="ARBA00022574"/>
    </source>
</evidence>
<dbReference type="CDD" id="cd00200">
    <property type="entry name" value="WD40"/>
    <property type="match status" value="1"/>
</dbReference>
<name>A0A833UGP2_JUGRE</name>
<feature type="repeat" description="WD" evidence="3">
    <location>
        <begin position="280"/>
        <end position="310"/>
    </location>
</feature>
<keyword evidence="1 3" id="KW-0853">WD repeat</keyword>
<comment type="caution">
    <text evidence="5">The sequence shown here is derived from an EMBL/GenBank/DDBJ whole genome shotgun (WGS) entry which is preliminary data.</text>
</comment>
<dbReference type="PANTHER" id="PTHR22844:SF334">
    <property type="entry name" value="PROTEIN JINGUBANG-LIKE"/>
    <property type="match status" value="1"/>
</dbReference>
<dbReference type="InterPro" id="IPR001680">
    <property type="entry name" value="WD40_rpt"/>
</dbReference>
<evidence type="ECO:0000256" key="3">
    <source>
        <dbReference type="PROSITE-ProRule" id="PRU00221"/>
    </source>
</evidence>
<evidence type="ECO:0000256" key="2">
    <source>
        <dbReference type="ARBA" id="ARBA00022737"/>
    </source>
</evidence>
<feature type="repeat" description="WD" evidence="3">
    <location>
        <begin position="238"/>
        <end position="279"/>
    </location>
</feature>
<dbReference type="InterPro" id="IPR045182">
    <property type="entry name" value="JINGUBANG-like"/>
</dbReference>
<feature type="compositionally biased region" description="Polar residues" evidence="4">
    <location>
        <begin position="91"/>
        <end position="102"/>
    </location>
</feature>
<protein>
    <recommendedName>
        <fullName evidence="7">Protein JINGUBANG-like</fullName>
    </recommendedName>
</protein>
<dbReference type="PROSITE" id="PS50082">
    <property type="entry name" value="WD_REPEATS_2"/>
    <property type="match status" value="3"/>
</dbReference>
<dbReference type="InterPro" id="IPR020472">
    <property type="entry name" value="WD40_PAC1"/>
</dbReference>
<dbReference type="FunFam" id="2.130.10.10:FF:000775">
    <property type="entry name" value="BnaA09g28200D protein"/>
    <property type="match status" value="1"/>
</dbReference>
<dbReference type="SMART" id="SM00320">
    <property type="entry name" value="WD40"/>
    <property type="match status" value="7"/>
</dbReference>
<feature type="repeat" description="WD" evidence="3">
    <location>
        <begin position="327"/>
        <end position="359"/>
    </location>
</feature>
<evidence type="ECO:0000313" key="6">
    <source>
        <dbReference type="Proteomes" id="UP000619265"/>
    </source>
</evidence>
<dbReference type="PROSITE" id="PS50294">
    <property type="entry name" value="WD_REPEATS_REGION"/>
    <property type="match status" value="2"/>
</dbReference>
<dbReference type="KEGG" id="jre:108998175"/>
<evidence type="ECO:0008006" key="7">
    <source>
        <dbReference type="Google" id="ProtNLM"/>
    </source>
</evidence>
<reference evidence="5" key="2">
    <citation type="submission" date="2020-03" db="EMBL/GenBank/DDBJ databases">
        <title>Walnut 2.0.</title>
        <authorList>
            <person name="Marrano A."/>
            <person name="Britton M."/>
            <person name="Zimin A.V."/>
            <person name="Zaini P.A."/>
            <person name="Workman R."/>
            <person name="Puiu D."/>
            <person name="Bianco L."/>
            <person name="Allen B.J."/>
            <person name="Troggio M."/>
            <person name="Leslie C.A."/>
            <person name="Timp W."/>
            <person name="Dendekar A."/>
            <person name="Salzberg S.L."/>
            <person name="Neale D.B."/>
        </authorList>
    </citation>
    <scope>NUCLEOTIDE SEQUENCE</scope>
    <source>
        <tissue evidence="5">Leaves</tissue>
    </source>
</reference>
<accession>A0A833UGP2</accession>
<dbReference type="Pfam" id="PF00400">
    <property type="entry name" value="WD40"/>
    <property type="match status" value="6"/>
</dbReference>
<gene>
    <name evidence="5" type="ORF">F2P56_026493</name>
</gene>
<sequence>MREMHRMRSMSRGHHIFFEEGTKRGRKFDKLKNSDLDDHREEEAGDRCIITHRRSSNIASASDSEIYNPAAPKYDASNSLMVLEDRCPFEPSTSNSPFSKSPWSCHMSPRPHDPSSTDASGNALLGMLVRKEGPIYSMAATGDLLYTGSDSKNIRVWKNHQEFSEFKADSGLVKAIAIAGRRVFTGHKDGGIRVWKMSKKNESVYKRVGTLPTMGDYIKSSMKPKKYAEVRHHHSVVWIKHYDAISCLSLSEDGSLLYSASWDKTFKVWRISDSKCLESVTAHDNDVNSLVAGFDGLVFTGSADGTIKVWRREIQGKGTKHFFSQTLLKQECAVTALAINPKSTIVYSGSSDGLVNYWERESSLSHGGVLKSHRLAVLCIATAGDLVFSGSADLVICVWKRTSAGEHTCLSVFTGHTGPIKCLAVEKDMESKSSEEQRWILYSGGLDESVRVWKLSEQAPNNIVQYNQQHNSTTGAPILSSALSFSTRGRSSPVIR</sequence>
<dbReference type="InterPro" id="IPR015943">
    <property type="entry name" value="WD40/YVTN_repeat-like_dom_sf"/>
</dbReference>
<feature type="region of interest" description="Disordered" evidence="4">
    <location>
        <begin position="91"/>
        <end position="118"/>
    </location>
</feature>
<dbReference type="Gene3D" id="2.130.10.10">
    <property type="entry name" value="YVTN repeat-like/Quinoprotein amine dehydrogenase"/>
    <property type="match status" value="3"/>
</dbReference>
<dbReference type="EMBL" id="LIHL02000012">
    <property type="protein sequence ID" value="KAF5451380.1"/>
    <property type="molecule type" value="Genomic_DNA"/>
</dbReference>
<evidence type="ECO:0000313" key="5">
    <source>
        <dbReference type="EMBL" id="KAF5451380.1"/>
    </source>
</evidence>
<keyword evidence="2" id="KW-0677">Repeat</keyword>
<dbReference type="OrthoDB" id="674604at2759"/>
<proteinExistence type="predicted"/>
<dbReference type="Proteomes" id="UP000619265">
    <property type="component" value="Unassembled WGS sequence"/>
</dbReference>
<dbReference type="AlphaFoldDB" id="A0A833UGP2"/>
<organism evidence="5 6">
    <name type="scientific">Juglans regia</name>
    <name type="common">English walnut</name>
    <dbReference type="NCBI Taxonomy" id="51240"/>
    <lineage>
        <taxon>Eukaryota</taxon>
        <taxon>Viridiplantae</taxon>
        <taxon>Streptophyta</taxon>
        <taxon>Embryophyta</taxon>
        <taxon>Tracheophyta</taxon>
        <taxon>Spermatophyta</taxon>
        <taxon>Magnoliopsida</taxon>
        <taxon>eudicotyledons</taxon>
        <taxon>Gunneridae</taxon>
        <taxon>Pentapetalae</taxon>
        <taxon>rosids</taxon>
        <taxon>fabids</taxon>
        <taxon>Fagales</taxon>
        <taxon>Juglandaceae</taxon>
        <taxon>Juglans</taxon>
    </lineage>
</organism>
<dbReference type="RefSeq" id="XP_018830196.2">
    <property type="nucleotide sequence ID" value="XM_018974651.2"/>
</dbReference>
<evidence type="ECO:0000256" key="4">
    <source>
        <dbReference type="SAM" id="MobiDB-lite"/>
    </source>
</evidence>